<evidence type="ECO:0000256" key="2">
    <source>
        <dbReference type="ARBA" id="ARBA00022801"/>
    </source>
</evidence>
<feature type="compositionally biased region" description="Basic and acidic residues" evidence="4">
    <location>
        <begin position="617"/>
        <end position="626"/>
    </location>
</feature>
<dbReference type="InterPro" id="IPR051913">
    <property type="entry name" value="GH2_Domain-Containing"/>
</dbReference>
<dbReference type="InterPro" id="IPR006104">
    <property type="entry name" value="Glyco_hydro_2_N"/>
</dbReference>
<feature type="domain" description="Glycoside hydrolase family 2 catalytic" evidence="6">
    <location>
        <begin position="325"/>
        <end position="451"/>
    </location>
</feature>
<dbReference type="InterPro" id="IPR017853">
    <property type="entry name" value="GH"/>
</dbReference>
<dbReference type="Gene3D" id="2.60.40.10">
    <property type="entry name" value="Immunoglobulins"/>
    <property type="match status" value="1"/>
</dbReference>
<dbReference type="Pfam" id="PF00703">
    <property type="entry name" value="Glyco_hydro_2"/>
    <property type="match status" value="1"/>
</dbReference>
<accession>A0ABY3Y1R8</accession>
<keyword evidence="3" id="KW-0326">Glycosidase</keyword>
<feature type="domain" description="Glycoside hydrolase family 2 immunoglobulin-like beta-sandwich" evidence="5">
    <location>
        <begin position="186"/>
        <end position="287"/>
    </location>
</feature>
<evidence type="ECO:0000259" key="6">
    <source>
        <dbReference type="Pfam" id="PF02836"/>
    </source>
</evidence>
<reference evidence="8 9" key="1">
    <citation type="journal article" date="2023" name="Microbiol. Spectr.">
        <title>Synergy between Genome Mining, Metabolomics, and Bioinformatics Uncovers Antibacterial Chlorinated Carbazole Alkaloids and Their Biosynthetic Gene Cluster from Streptomyces tubbatahanensis sp. nov., a Novel Actinomycete Isolated from Sulu Sea, Philippines.</title>
        <authorList>
            <person name="Tenebro C.P."/>
            <person name="Trono D.J.V.L."/>
            <person name="Balida L.A.P."/>
            <person name="Bayog L.K.A."/>
            <person name="Bruna J.R."/>
            <person name="Sabido E.M."/>
            <person name="Caspe D.P.C."/>
            <person name="de Los Santos E.L.C."/>
            <person name="Saludes J.P."/>
            <person name="Dalisay D.S."/>
        </authorList>
    </citation>
    <scope>NUCLEOTIDE SEQUENCE [LARGE SCALE GENOMIC DNA]</scope>
    <source>
        <strain evidence="8 9">DSD3025</strain>
    </source>
</reference>
<dbReference type="Gene3D" id="2.60.120.260">
    <property type="entry name" value="Galactose-binding domain-like"/>
    <property type="match status" value="1"/>
</dbReference>
<protein>
    <submittedName>
        <fullName evidence="8">Beta-galactosidase</fullName>
    </submittedName>
</protein>
<dbReference type="SUPFAM" id="SSF51445">
    <property type="entry name" value="(Trans)glycosidases"/>
    <property type="match status" value="1"/>
</dbReference>
<feature type="compositionally biased region" description="Basic and acidic residues" evidence="4">
    <location>
        <begin position="1"/>
        <end position="24"/>
    </location>
</feature>
<gene>
    <name evidence="8" type="ORF">MMF93_33090</name>
</gene>
<dbReference type="SUPFAM" id="SSF49785">
    <property type="entry name" value="Galactose-binding domain-like"/>
    <property type="match status" value="1"/>
</dbReference>
<dbReference type="Pfam" id="PF02837">
    <property type="entry name" value="Glyco_hydro_2_N"/>
    <property type="match status" value="1"/>
</dbReference>
<dbReference type="Gene3D" id="3.20.20.80">
    <property type="entry name" value="Glycosidases"/>
    <property type="match status" value="1"/>
</dbReference>
<evidence type="ECO:0000313" key="8">
    <source>
        <dbReference type="EMBL" id="UNT00785.1"/>
    </source>
</evidence>
<dbReference type="Proteomes" id="UP001202244">
    <property type="component" value="Chromosome"/>
</dbReference>
<evidence type="ECO:0000256" key="4">
    <source>
        <dbReference type="SAM" id="MobiDB-lite"/>
    </source>
</evidence>
<dbReference type="InterPro" id="IPR013783">
    <property type="entry name" value="Ig-like_fold"/>
</dbReference>
<feature type="region of interest" description="Disordered" evidence="4">
    <location>
        <begin position="603"/>
        <end position="643"/>
    </location>
</feature>
<dbReference type="InterPro" id="IPR006102">
    <property type="entry name" value="Ig-like_GH2"/>
</dbReference>
<organism evidence="8 9">
    <name type="scientific">Streptomyces tubbatahanensis</name>
    <dbReference type="NCBI Taxonomy" id="2923272"/>
    <lineage>
        <taxon>Bacteria</taxon>
        <taxon>Bacillati</taxon>
        <taxon>Actinomycetota</taxon>
        <taxon>Actinomycetes</taxon>
        <taxon>Kitasatosporales</taxon>
        <taxon>Streptomycetaceae</taxon>
        <taxon>Streptomyces</taxon>
    </lineage>
</organism>
<feature type="region of interest" description="Disordered" evidence="4">
    <location>
        <begin position="1"/>
        <end position="45"/>
    </location>
</feature>
<dbReference type="EMBL" id="CP093846">
    <property type="protein sequence ID" value="UNT00785.1"/>
    <property type="molecule type" value="Genomic_DNA"/>
</dbReference>
<evidence type="ECO:0000259" key="5">
    <source>
        <dbReference type="Pfam" id="PF00703"/>
    </source>
</evidence>
<dbReference type="SUPFAM" id="SSF49303">
    <property type="entry name" value="beta-Galactosidase/glucuronidase domain"/>
    <property type="match status" value="1"/>
</dbReference>
<sequence>MPADDRTDPPRPEYPRPQFQRDRWQNLNGSWEFETDRSDTGRERGLTGRELSGEIVVPFAPEARLSGVDEQDFLRAVWYRRTITVPPQWAGDRVLLHFGAVDHDATVWVNGTEVGRHRGGFCGFSFDITDAAPAGEPVPLVVRARDDPEAPQARGKQSVRYTPRAATYRRTTGIWQTVWMEPVPPTAIRRPRITPNVAAGAFDVEVPLSANLPGGVVHVRVSDGAGEAVSGTVRADLDLTPRLSLVLPAERVRLWSPADPHLYGLVVELRDADGRVVDTVESYAGLRSVAITGKQIRLNGDVVFQRLVLDQGYYPDGLMTAPTDADLVRDIQLGQAAGFNGARLHQKVFEERYLYHADRLGYLVWGEFGDWGCNTGEGQSTNQQPDASYVQEWLEVLERDHSHPAIIGWCPMNETWQDYGDRITALDDVMRAMFLATKAHDTSRPVLDTSGYAHRIAESDVFDSHDYEQDPEAFAAAHSALADGEPYVNRSDTTGQSWSIGYRGQPFFVSEFGGIWWNPVEAGRPQTATGSWGYGDRVRSVEEFHTRFDGLVGVLLGHPDMFGYCYTQLTDVFQEQNGIYGFDRSEKFDIQRIRAAQLRRAAIEADARQQRAGNDASDGRDGRRPAEAPGPTEGPDPAGGAHA</sequence>
<keyword evidence="9" id="KW-1185">Reference proteome</keyword>
<dbReference type="InterPro" id="IPR006103">
    <property type="entry name" value="Glyco_hydro_2_cat"/>
</dbReference>
<keyword evidence="2" id="KW-0378">Hydrolase</keyword>
<feature type="domain" description="Glycosyl hydrolases family 2 sugar binding" evidence="7">
    <location>
        <begin position="76"/>
        <end position="137"/>
    </location>
</feature>
<dbReference type="InterPro" id="IPR008979">
    <property type="entry name" value="Galactose-bd-like_sf"/>
</dbReference>
<dbReference type="RefSeq" id="WP_242757086.1">
    <property type="nucleotide sequence ID" value="NZ_CP093846.1"/>
</dbReference>
<dbReference type="PANTHER" id="PTHR42732">
    <property type="entry name" value="BETA-GALACTOSIDASE"/>
    <property type="match status" value="1"/>
</dbReference>
<dbReference type="Pfam" id="PF02836">
    <property type="entry name" value="Glyco_hydro_2_C"/>
    <property type="match status" value="1"/>
</dbReference>
<dbReference type="InterPro" id="IPR036156">
    <property type="entry name" value="Beta-gal/glucu_dom_sf"/>
</dbReference>
<evidence type="ECO:0000259" key="7">
    <source>
        <dbReference type="Pfam" id="PF02837"/>
    </source>
</evidence>
<evidence type="ECO:0000313" key="9">
    <source>
        <dbReference type="Proteomes" id="UP001202244"/>
    </source>
</evidence>
<name>A0ABY3Y1R8_9ACTN</name>
<evidence type="ECO:0000256" key="3">
    <source>
        <dbReference type="ARBA" id="ARBA00023295"/>
    </source>
</evidence>
<evidence type="ECO:0000256" key="1">
    <source>
        <dbReference type="ARBA" id="ARBA00007401"/>
    </source>
</evidence>
<proteinExistence type="inferred from homology"/>
<dbReference type="PANTHER" id="PTHR42732:SF3">
    <property type="entry name" value="HYDROLASE"/>
    <property type="match status" value="1"/>
</dbReference>
<feature type="compositionally biased region" description="Basic and acidic residues" evidence="4">
    <location>
        <begin position="34"/>
        <end position="45"/>
    </location>
</feature>
<comment type="similarity">
    <text evidence="1">Belongs to the glycosyl hydrolase 2 family.</text>
</comment>